<keyword evidence="16" id="KW-1185">Reference proteome</keyword>
<feature type="domain" description="Endonuclease/exonuclease/phosphatase" evidence="14">
    <location>
        <begin position="14"/>
        <end position="272"/>
    </location>
</feature>
<dbReference type="GO" id="GO:0016020">
    <property type="term" value="C:membrane"/>
    <property type="evidence" value="ECO:0007669"/>
    <property type="project" value="UniProtKB-SubCell"/>
</dbReference>
<dbReference type="Pfam" id="PF03372">
    <property type="entry name" value="Exo_endo_phos"/>
    <property type="match status" value="1"/>
</dbReference>
<comment type="pathway">
    <text evidence="2">Lipid metabolism; sphingolipid metabolism.</text>
</comment>
<keyword evidence="10 13" id="KW-1133">Transmembrane helix</keyword>
<dbReference type="VEuPathDB" id="FungiDB:TRICI_000433"/>
<evidence type="ECO:0000256" key="8">
    <source>
        <dbReference type="ARBA" id="ARBA00022842"/>
    </source>
</evidence>
<dbReference type="SUPFAM" id="SSF56219">
    <property type="entry name" value="DNase I-like"/>
    <property type="match status" value="1"/>
</dbReference>
<proteinExistence type="inferred from homology"/>
<keyword evidence="6" id="KW-0479">Metal-binding</keyword>
<dbReference type="PANTHER" id="PTHR16320:SF24">
    <property type="entry name" value="PHOSPHODIESTERASE, PUTATIVE-RELATED"/>
    <property type="match status" value="1"/>
</dbReference>
<evidence type="ECO:0000256" key="12">
    <source>
        <dbReference type="ARBA" id="ARBA00023136"/>
    </source>
</evidence>
<evidence type="ECO:0000256" key="10">
    <source>
        <dbReference type="ARBA" id="ARBA00022989"/>
    </source>
</evidence>
<keyword evidence="7" id="KW-0378">Hydrolase</keyword>
<keyword evidence="11" id="KW-0443">Lipid metabolism</keyword>
<feature type="transmembrane region" description="Helical" evidence="13">
    <location>
        <begin position="363"/>
        <end position="389"/>
    </location>
</feature>
<dbReference type="InterPro" id="IPR005135">
    <property type="entry name" value="Endo/exonuclease/phosphatase"/>
</dbReference>
<comment type="similarity">
    <text evidence="4">Belongs to the neutral sphingomyelinase family.</text>
</comment>
<dbReference type="Gene3D" id="3.60.10.10">
    <property type="entry name" value="Endonuclease/exonuclease/phosphatase"/>
    <property type="match status" value="1"/>
</dbReference>
<dbReference type="OrthoDB" id="387657at2759"/>
<keyword evidence="5 13" id="KW-0812">Transmembrane</keyword>
<gene>
    <name evidence="15" type="ORF">TRICI_000433</name>
</gene>
<comment type="caution">
    <text evidence="15">The sequence shown here is derived from an EMBL/GenBank/DDBJ whole genome shotgun (WGS) entry which is preliminary data.</text>
</comment>
<dbReference type="InterPro" id="IPR036691">
    <property type="entry name" value="Endo/exonu/phosph_ase_sf"/>
</dbReference>
<evidence type="ECO:0000259" key="14">
    <source>
        <dbReference type="Pfam" id="PF03372"/>
    </source>
</evidence>
<dbReference type="Proteomes" id="UP000761534">
    <property type="component" value="Unassembled WGS sequence"/>
</dbReference>
<accession>A0A642VDE7</accession>
<evidence type="ECO:0000256" key="3">
    <source>
        <dbReference type="ARBA" id="ARBA00004991"/>
    </source>
</evidence>
<protein>
    <recommendedName>
        <fullName evidence="14">Endonuclease/exonuclease/phosphatase domain-containing protein</fullName>
    </recommendedName>
</protein>
<keyword evidence="9" id="KW-0746">Sphingolipid metabolism</keyword>
<keyword evidence="8" id="KW-0460">Magnesium</keyword>
<evidence type="ECO:0000256" key="1">
    <source>
        <dbReference type="ARBA" id="ARBA00004141"/>
    </source>
</evidence>
<evidence type="ECO:0000256" key="5">
    <source>
        <dbReference type="ARBA" id="ARBA00022692"/>
    </source>
</evidence>
<dbReference type="InterPro" id="IPR038772">
    <property type="entry name" value="Sph/SMPD2-like"/>
</dbReference>
<comment type="pathway">
    <text evidence="3">Sphingolipid metabolism.</text>
</comment>
<dbReference type="PANTHER" id="PTHR16320">
    <property type="entry name" value="SPHINGOMYELINASE FAMILY MEMBER"/>
    <property type="match status" value="1"/>
</dbReference>
<evidence type="ECO:0000256" key="4">
    <source>
        <dbReference type="ARBA" id="ARBA00006335"/>
    </source>
</evidence>
<dbReference type="GO" id="GO:0006665">
    <property type="term" value="P:sphingolipid metabolic process"/>
    <property type="evidence" value="ECO:0007669"/>
    <property type="project" value="UniProtKB-KW"/>
</dbReference>
<evidence type="ECO:0000256" key="2">
    <source>
        <dbReference type="ARBA" id="ARBA00004760"/>
    </source>
</evidence>
<name>A0A642VDE7_9ASCO</name>
<evidence type="ECO:0000256" key="13">
    <source>
        <dbReference type="SAM" id="Phobius"/>
    </source>
</evidence>
<organism evidence="15 16">
    <name type="scientific">Trichomonascus ciferrii</name>
    <dbReference type="NCBI Taxonomy" id="44093"/>
    <lineage>
        <taxon>Eukaryota</taxon>
        <taxon>Fungi</taxon>
        <taxon>Dikarya</taxon>
        <taxon>Ascomycota</taxon>
        <taxon>Saccharomycotina</taxon>
        <taxon>Dipodascomycetes</taxon>
        <taxon>Dipodascales</taxon>
        <taxon>Trichomonascaceae</taxon>
        <taxon>Trichomonascus</taxon>
        <taxon>Trichomonascus ciferrii complex</taxon>
    </lineage>
</organism>
<sequence length="416" mass="47737">MDHKRTQGSEVRVLSFNCWGLKHVSKFRENRLKGIGDQLHARGDDYDIVALQEVWVEADFEYIRDRIHGHLPYAKYYYSGIISGPGLAIFSRWPILSAEVHRFALNGRPSAFFRGDWFVGKSVVSAIINHPVQKIEVLNAHLHAPYGKGDAAYTCHRTEQAWEMARMARRAIDCGHFVLAMGDLNSVPDSLTYRLFQTVGGLSDSWLDRHGTCTQQMEDLSLDDQLALAGVTCDSQLNTWRENRRLNEAKRLDYIFYDNRRANVINSEVTFTEKLTAVGSMSDHFALSSTFSLVPETVTDKPRYDSSEEYVRLCDDILTLILEYKPTSHYQSLYRNIHFWLSVLLLVGILISVFWGAADNRPYVAFVFIFFTILITATGLTDGYIGFLFGRNEKRALKEFETEVILTRSFYENNLY</sequence>
<evidence type="ECO:0000256" key="9">
    <source>
        <dbReference type="ARBA" id="ARBA00022919"/>
    </source>
</evidence>
<dbReference type="AlphaFoldDB" id="A0A642VDE7"/>
<evidence type="ECO:0000313" key="15">
    <source>
        <dbReference type="EMBL" id="KAA8917410.1"/>
    </source>
</evidence>
<dbReference type="EMBL" id="SWFS01000036">
    <property type="protein sequence ID" value="KAA8917410.1"/>
    <property type="molecule type" value="Genomic_DNA"/>
</dbReference>
<evidence type="ECO:0000313" key="16">
    <source>
        <dbReference type="Proteomes" id="UP000761534"/>
    </source>
</evidence>
<dbReference type="GO" id="GO:0004767">
    <property type="term" value="F:sphingomyelin phosphodiesterase activity"/>
    <property type="evidence" value="ECO:0007669"/>
    <property type="project" value="InterPro"/>
</dbReference>
<comment type="subcellular location">
    <subcellularLocation>
        <location evidence="1">Membrane</location>
        <topology evidence="1">Multi-pass membrane protein</topology>
    </subcellularLocation>
</comment>
<evidence type="ECO:0000256" key="11">
    <source>
        <dbReference type="ARBA" id="ARBA00023098"/>
    </source>
</evidence>
<evidence type="ECO:0000256" key="7">
    <source>
        <dbReference type="ARBA" id="ARBA00022801"/>
    </source>
</evidence>
<evidence type="ECO:0000256" key="6">
    <source>
        <dbReference type="ARBA" id="ARBA00022723"/>
    </source>
</evidence>
<reference evidence="15" key="1">
    <citation type="journal article" date="2019" name="G3 (Bethesda)">
        <title>Genome Assemblies of Two Rare Opportunistic Yeast Pathogens: Diutina rugosa (syn. Candida rugosa) and Trichomonascus ciferrii (syn. Candida ciferrii).</title>
        <authorList>
            <person name="Mixao V."/>
            <person name="Saus E."/>
            <person name="Hansen A.P."/>
            <person name="Lass-Florl C."/>
            <person name="Gabaldon T."/>
        </authorList>
    </citation>
    <scope>NUCLEOTIDE SEQUENCE</scope>
    <source>
        <strain evidence="15">CBS 4856</strain>
    </source>
</reference>
<keyword evidence="12 13" id="KW-0472">Membrane</keyword>
<dbReference type="GO" id="GO:0046872">
    <property type="term" value="F:metal ion binding"/>
    <property type="evidence" value="ECO:0007669"/>
    <property type="project" value="UniProtKB-KW"/>
</dbReference>
<feature type="transmembrane region" description="Helical" evidence="13">
    <location>
        <begin position="337"/>
        <end position="357"/>
    </location>
</feature>